<feature type="domain" description="Glucose-methanol-choline oxidoreductase C-terminal" evidence="7">
    <location>
        <begin position="647"/>
        <end position="710"/>
    </location>
</feature>
<evidence type="ECO:0000256" key="3">
    <source>
        <dbReference type="ARBA" id="ARBA00022630"/>
    </source>
</evidence>
<proteinExistence type="inferred from homology"/>
<protein>
    <recommendedName>
        <fullName evidence="7">Glucose-methanol-choline oxidoreductase C-terminal domain-containing protein</fullName>
    </recommendedName>
</protein>
<comment type="similarity">
    <text evidence="2">Belongs to the GMC oxidoreductase family.</text>
</comment>
<evidence type="ECO:0000256" key="1">
    <source>
        <dbReference type="ARBA" id="ARBA00001974"/>
    </source>
</evidence>
<dbReference type="AlphaFoldDB" id="A0AAN8MYU5"/>
<keyword evidence="4" id="KW-0274">FAD</keyword>
<evidence type="ECO:0000256" key="4">
    <source>
        <dbReference type="ARBA" id="ARBA00022827"/>
    </source>
</evidence>
<dbReference type="SUPFAM" id="SSF51905">
    <property type="entry name" value="FAD/NAD(P)-binding domain"/>
    <property type="match status" value="1"/>
</dbReference>
<keyword evidence="5" id="KW-0560">Oxidoreductase</keyword>
<gene>
    <name evidence="8" type="ORF">TWF718_006704</name>
</gene>
<dbReference type="InterPro" id="IPR007867">
    <property type="entry name" value="GMC_OxRtase_C"/>
</dbReference>
<keyword evidence="3" id="KW-0285">Flavoprotein</keyword>
<accession>A0AAN8MYU5</accession>
<evidence type="ECO:0000313" key="9">
    <source>
        <dbReference type="Proteomes" id="UP001313282"/>
    </source>
</evidence>
<evidence type="ECO:0000256" key="2">
    <source>
        <dbReference type="ARBA" id="ARBA00010790"/>
    </source>
</evidence>
<feature type="region of interest" description="Disordered" evidence="6">
    <location>
        <begin position="173"/>
        <end position="233"/>
    </location>
</feature>
<organism evidence="8 9">
    <name type="scientific">Orbilia javanica</name>
    <dbReference type="NCBI Taxonomy" id="47235"/>
    <lineage>
        <taxon>Eukaryota</taxon>
        <taxon>Fungi</taxon>
        <taxon>Dikarya</taxon>
        <taxon>Ascomycota</taxon>
        <taxon>Pezizomycotina</taxon>
        <taxon>Orbiliomycetes</taxon>
        <taxon>Orbiliales</taxon>
        <taxon>Orbiliaceae</taxon>
        <taxon>Orbilia</taxon>
    </lineage>
</organism>
<dbReference type="PANTHER" id="PTHR42784">
    <property type="entry name" value="PYRANOSE 2-OXIDASE"/>
    <property type="match status" value="1"/>
</dbReference>
<dbReference type="GO" id="GO:0016614">
    <property type="term" value="F:oxidoreductase activity, acting on CH-OH group of donors"/>
    <property type="evidence" value="ECO:0007669"/>
    <property type="project" value="InterPro"/>
</dbReference>
<evidence type="ECO:0000313" key="8">
    <source>
        <dbReference type="EMBL" id="KAK6344747.1"/>
    </source>
</evidence>
<evidence type="ECO:0000256" key="5">
    <source>
        <dbReference type="ARBA" id="ARBA00023002"/>
    </source>
</evidence>
<dbReference type="Gene3D" id="3.50.50.60">
    <property type="entry name" value="FAD/NAD(P)-binding domain"/>
    <property type="match status" value="2"/>
</dbReference>
<evidence type="ECO:0000256" key="6">
    <source>
        <dbReference type="SAM" id="MobiDB-lite"/>
    </source>
</evidence>
<dbReference type="Pfam" id="PF05199">
    <property type="entry name" value="GMC_oxred_C"/>
    <property type="match status" value="1"/>
</dbReference>
<feature type="compositionally biased region" description="Low complexity" evidence="6">
    <location>
        <begin position="215"/>
        <end position="224"/>
    </location>
</feature>
<dbReference type="InterPro" id="IPR036188">
    <property type="entry name" value="FAD/NAD-bd_sf"/>
</dbReference>
<comment type="cofactor">
    <cofactor evidence="1">
        <name>FAD</name>
        <dbReference type="ChEBI" id="CHEBI:57692"/>
    </cofactor>
</comment>
<reference evidence="8 9" key="1">
    <citation type="submission" date="2019-10" db="EMBL/GenBank/DDBJ databases">
        <authorList>
            <person name="Palmer J.M."/>
        </authorList>
    </citation>
    <scope>NUCLEOTIDE SEQUENCE [LARGE SCALE GENOMIC DNA]</scope>
    <source>
        <strain evidence="8 9">TWF718</strain>
    </source>
</reference>
<dbReference type="InterPro" id="IPR051473">
    <property type="entry name" value="P2Ox-like"/>
</dbReference>
<name>A0AAN8MYU5_9PEZI</name>
<evidence type="ECO:0000259" key="7">
    <source>
        <dbReference type="Pfam" id="PF05199"/>
    </source>
</evidence>
<sequence length="727" mass="79313">MNNAFATDINDVEERCRAGYYDYIIIGSGMGGGTLARNLIGGDDGIETENSPRVLVIERGGLRFSTHCMNTPTPGWYQGEGPSMSTDIVFQSSKSPVNIATGNSVPYVGGPVYCLGGRSNVWGMYTPPLHRKNIADNFGGDIANYLFENISKGEDDDNLTGYERAYKLLSHGDDLKNPYPLSRGPSGIKTPNKPSNDKNSKSSGSVKATPDSKSAEASSNSSDAGTFETPTSLSSFDDSISLSSFDGSFNSGSIEESTSSGSIEDPMTSVTESIRSILHEFDTMGGSNYFNLEPDPLDKTRRFSVCPMGAEFLPREPQRRLYQTVTGGYSAVTWMLERCYNNSQALTVLLNTQVMGLNYSSKPRNITGITVLDPDMKNNQYRTILVGGSTKVILSCGTIDTAALALRSRLDKLGSTCTCSCTPCPWIGAGLTDHDIWGVRFDMGAKEGVPYLAKRLSGQALRVQSWVRLHSSPPWKETSEACLVNITINAASFLGTSSIKGSLTMFLDLEKPNEIITKKEFDAKFGAGIEKLGYGSHSITKRASFREAATQYNSTDSANGTGEPSNEYERFSLQVVFEFGSSLQDDNKVLNIPRSTPTIEIPNREDKRPYLNSMRRFAYRIALMCGQWENTNIDSTSTEEPIVNVVPVERASFGVVAHEVGTMRMQKPKSTGVVDTDLKFNGLDNLYVCDLSVFPWSPAANPSLTLVALAQRLADHLESERQRSTGN</sequence>
<comment type="caution">
    <text evidence="8">The sequence shown here is derived from an EMBL/GenBank/DDBJ whole genome shotgun (WGS) entry which is preliminary data.</text>
</comment>
<keyword evidence="9" id="KW-1185">Reference proteome</keyword>
<dbReference type="PANTHER" id="PTHR42784:SF1">
    <property type="entry name" value="PYRANOSE 2-OXIDASE"/>
    <property type="match status" value="1"/>
</dbReference>
<dbReference type="Proteomes" id="UP001313282">
    <property type="component" value="Unassembled WGS sequence"/>
</dbReference>
<dbReference type="EMBL" id="JAVHNR010000004">
    <property type="protein sequence ID" value="KAK6344747.1"/>
    <property type="molecule type" value="Genomic_DNA"/>
</dbReference>